<dbReference type="EMBL" id="JACGWN010000011">
    <property type="protein sequence ID" value="KAL0420886.1"/>
    <property type="molecule type" value="Genomic_DNA"/>
</dbReference>
<gene>
    <name evidence="2" type="ORF">Slati_3111500</name>
</gene>
<name>A0AAW2UXT0_9LAMI</name>
<dbReference type="AlphaFoldDB" id="A0AAW2UXT0"/>
<comment type="caution">
    <text evidence="2">The sequence shown here is derived from an EMBL/GenBank/DDBJ whole genome shotgun (WGS) entry which is preliminary data.</text>
</comment>
<proteinExistence type="predicted"/>
<protein>
    <submittedName>
        <fullName evidence="2">Uncharacterized protein</fullName>
    </submittedName>
</protein>
<reference evidence="2" key="2">
    <citation type="journal article" date="2024" name="Plant">
        <title>Genomic evolution and insights into agronomic trait innovations of Sesamum species.</title>
        <authorList>
            <person name="Miao H."/>
            <person name="Wang L."/>
            <person name="Qu L."/>
            <person name="Liu H."/>
            <person name="Sun Y."/>
            <person name="Le M."/>
            <person name="Wang Q."/>
            <person name="Wei S."/>
            <person name="Zheng Y."/>
            <person name="Lin W."/>
            <person name="Duan Y."/>
            <person name="Cao H."/>
            <person name="Xiong S."/>
            <person name="Wang X."/>
            <person name="Wei L."/>
            <person name="Li C."/>
            <person name="Ma Q."/>
            <person name="Ju M."/>
            <person name="Zhao R."/>
            <person name="Li G."/>
            <person name="Mu C."/>
            <person name="Tian Q."/>
            <person name="Mei H."/>
            <person name="Zhang T."/>
            <person name="Gao T."/>
            <person name="Zhang H."/>
        </authorList>
    </citation>
    <scope>NUCLEOTIDE SEQUENCE</scope>
    <source>
        <strain evidence="2">KEN1</strain>
    </source>
</reference>
<feature type="region of interest" description="Disordered" evidence="1">
    <location>
        <begin position="30"/>
        <end position="71"/>
    </location>
</feature>
<sequence>MKIKFSTLGGVGEVQGDLLQSRKYYIEVVPKGQKRNSDEAPKGAPSNKRGKDLELEEAPEGTGTPSKVQPAEELLNIEVIPGDPKKTTRIGSQMNDVIRKEVVQCLQVMQTFLHGPLKI</sequence>
<organism evidence="2">
    <name type="scientific">Sesamum latifolium</name>
    <dbReference type="NCBI Taxonomy" id="2727402"/>
    <lineage>
        <taxon>Eukaryota</taxon>
        <taxon>Viridiplantae</taxon>
        <taxon>Streptophyta</taxon>
        <taxon>Embryophyta</taxon>
        <taxon>Tracheophyta</taxon>
        <taxon>Spermatophyta</taxon>
        <taxon>Magnoliopsida</taxon>
        <taxon>eudicotyledons</taxon>
        <taxon>Gunneridae</taxon>
        <taxon>Pentapetalae</taxon>
        <taxon>asterids</taxon>
        <taxon>lamiids</taxon>
        <taxon>Lamiales</taxon>
        <taxon>Pedaliaceae</taxon>
        <taxon>Sesamum</taxon>
    </lineage>
</organism>
<reference evidence="2" key="1">
    <citation type="submission" date="2020-06" db="EMBL/GenBank/DDBJ databases">
        <authorList>
            <person name="Li T."/>
            <person name="Hu X."/>
            <person name="Zhang T."/>
            <person name="Song X."/>
            <person name="Zhang H."/>
            <person name="Dai N."/>
            <person name="Sheng W."/>
            <person name="Hou X."/>
            <person name="Wei L."/>
        </authorList>
    </citation>
    <scope>NUCLEOTIDE SEQUENCE</scope>
    <source>
        <strain evidence="2">KEN1</strain>
        <tissue evidence="2">Leaf</tissue>
    </source>
</reference>
<evidence type="ECO:0000313" key="2">
    <source>
        <dbReference type="EMBL" id="KAL0420886.1"/>
    </source>
</evidence>
<accession>A0AAW2UXT0</accession>
<evidence type="ECO:0000256" key="1">
    <source>
        <dbReference type="SAM" id="MobiDB-lite"/>
    </source>
</evidence>